<reference evidence="2 3" key="1">
    <citation type="journal article" date="2016" name="Genome Announc.">
        <title>Genome Sequence of Madurella mycetomatis mm55, Isolated from a Human Mycetoma Case in Sudan.</title>
        <authorList>
            <person name="Smit S."/>
            <person name="Derks M.F."/>
            <person name="Bervoets S."/>
            <person name="Fahal A."/>
            <person name="van Leeuwen W."/>
            <person name="van Belkum A."/>
            <person name="van de Sande W.W."/>
        </authorList>
    </citation>
    <scope>NUCLEOTIDE SEQUENCE [LARGE SCALE GENOMIC DNA]</scope>
    <source>
        <strain evidence="3">mm55</strain>
    </source>
</reference>
<dbReference type="OrthoDB" id="92161at2759"/>
<feature type="domain" description="Glutamine amidotransferase" evidence="1">
    <location>
        <begin position="60"/>
        <end position="196"/>
    </location>
</feature>
<dbReference type="PANTHER" id="PTHR42695:SF5">
    <property type="entry name" value="GLUTAMINE AMIDOTRANSFERASE YLR126C-RELATED"/>
    <property type="match status" value="1"/>
</dbReference>
<dbReference type="GO" id="GO:0005829">
    <property type="term" value="C:cytosol"/>
    <property type="evidence" value="ECO:0007669"/>
    <property type="project" value="TreeGrafter"/>
</dbReference>
<evidence type="ECO:0000313" key="3">
    <source>
        <dbReference type="Proteomes" id="UP000078237"/>
    </source>
</evidence>
<keyword evidence="3" id="KW-1185">Reference proteome</keyword>
<protein>
    <submittedName>
        <fullName evidence="2">CAD protein</fullName>
    </submittedName>
</protein>
<dbReference type="InterPro" id="IPR029062">
    <property type="entry name" value="Class_I_gatase-like"/>
</dbReference>
<dbReference type="STRING" id="100816.A0A175WDL5"/>
<dbReference type="GO" id="GO:0005634">
    <property type="term" value="C:nucleus"/>
    <property type="evidence" value="ECO:0007669"/>
    <property type="project" value="TreeGrafter"/>
</dbReference>
<dbReference type="EMBL" id="LCTW02000026">
    <property type="protein sequence ID" value="KXX81857.1"/>
    <property type="molecule type" value="Genomic_DNA"/>
</dbReference>
<sequence>MNSITTRERPIRIAILLNSYRSPFIAEIRDSYVRAIGAVSRDALLSFFYPAEQPDHFPDPDAFDLIVIGGSNTDPRKTHQWILRVHKFILDVVVNHPGKKLCGICWGHQTISLLFGAEVVDMDVPELGVTEAKLTEAGRRFFARQSGNGALLLQQHHRRAVGSLPNGFSELLAGNQSFLSHNNAILTFQGHPEKDAQCAKLRIRDVTRWFGVEAGCPMALDRFEKAMEKPHDGVEVWGRVLEWAREEHPSPGTHLLNRSA</sequence>
<accession>A0A175WDL5</accession>
<dbReference type="Pfam" id="PF00117">
    <property type="entry name" value="GATase"/>
    <property type="match status" value="1"/>
</dbReference>
<evidence type="ECO:0000313" key="2">
    <source>
        <dbReference type="EMBL" id="KXX81857.1"/>
    </source>
</evidence>
<dbReference type="PANTHER" id="PTHR42695">
    <property type="entry name" value="GLUTAMINE AMIDOTRANSFERASE YLR126C-RELATED"/>
    <property type="match status" value="1"/>
</dbReference>
<dbReference type="PROSITE" id="PS51273">
    <property type="entry name" value="GATASE_TYPE_1"/>
    <property type="match status" value="1"/>
</dbReference>
<evidence type="ECO:0000259" key="1">
    <source>
        <dbReference type="Pfam" id="PF00117"/>
    </source>
</evidence>
<proteinExistence type="predicted"/>
<comment type="caution">
    <text evidence="2">The sequence shown here is derived from an EMBL/GenBank/DDBJ whole genome shotgun (WGS) entry which is preliminary data.</text>
</comment>
<dbReference type="VEuPathDB" id="FungiDB:MMYC01_201838"/>
<dbReference type="AlphaFoldDB" id="A0A175WDL5"/>
<dbReference type="SUPFAM" id="SSF52317">
    <property type="entry name" value="Class I glutamine amidotransferase-like"/>
    <property type="match status" value="1"/>
</dbReference>
<dbReference type="Proteomes" id="UP000078237">
    <property type="component" value="Unassembled WGS sequence"/>
</dbReference>
<name>A0A175WDL5_9PEZI</name>
<dbReference type="Gene3D" id="3.40.50.880">
    <property type="match status" value="1"/>
</dbReference>
<organism evidence="2 3">
    <name type="scientific">Madurella mycetomatis</name>
    <dbReference type="NCBI Taxonomy" id="100816"/>
    <lineage>
        <taxon>Eukaryota</taxon>
        <taxon>Fungi</taxon>
        <taxon>Dikarya</taxon>
        <taxon>Ascomycota</taxon>
        <taxon>Pezizomycotina</taxon>
        <taxon>Sordariomycetes</taxon>
        <taxon>Sordariomycetidae</taxon>
        <taxon>Sordariales</taxon>
        <taxon>Sordariales incertae sedis</taxon>
        <taxon>Madurella</taxon>
    </lineage>
</organism>
<dbReference type="InterPro" id="IPR017926">
    <property type="entry name" value="GATASE"/>
</dbReference>
<dbReference type="InterPro" id="IPR044992">
    <property type="entry name" value="ChyE-like"/>
</dbReference>
<gene>
    <name evidence="2" type="ORF">MMYC01_201838</name>
</gene>